<protein>
    <submittedName>
        <fullName evidence="2">Uncharacterized protein</fullName>
    </submittedName>
</protein>
<organism evidence="2 3">
    <name type="scientific">Acanthocheilonema viteae</name>
    <name type="common">Filarial nematode worm</name>
    <name type="synonym">Dipetalonema viteae</name>
    <dbReference type="NCBI Taxonomy" id="6277"/>
    <lineage>
        <taxon>Eukaryota</taxon>
        <taxon>Metazoa</taxon>
        <taxon>Ecdysozoa</taxon>
        <taxon>Nematoda</taxon>
        <taxon>Chromadorea</taxon>
        <taxon>Rhabditida</taxon>
        <taxon>Spirurina</taxon>
        <taxon>Spiruromorpha</taxon>
        <taxon>Filarioidea</taxon>
        <taxon>Onchocercidae</taxon>
        <taxon>Acanthocheilonema</taxon>
    </lineage>
</organism>
<feature type="non-terminal residue" evidence="2">
    <location>
        <position position="69"/>
    </location>
</feature>
<dbReference type="AlphaFoldDB" id="A0A498SHU1"/>
<sequence>MNDDRHDVDDDDDDDGNIRGATGSVHDGDDDDAMAHPSHRPTSQTLSPTLPTQLTVMLKQIVLISYLQH</sequence>
<name>A0A498SHU1_ACAVI</name>
<dbReference type="Proteomes" id="UP000276991">
    <property type="component" value="Unassembled WGS sequence"/>
</dbReference>
<evidence type="ECO:0000313" key="3">
    <source>
        <dbReference type="Proteomes" id="UP000276991"/>
    </source>
</evidence>
<dbReference type="EMBL" id="UPTC01001412">
    <property type="protein sequence ID" value="VBB31836.1"/>
    <property type="molecule type" value="Genomic_DNA"/>
</dbReference>
<keyword evidence="3" id="KW-1185">Reference proteome</keyword>
<evidence type="ECO:0000313" key="2">
    <source>
        <dbReference type="EMBL" id="VBB31836.1"/>
    </source>
</evidence>
<evidence type="ECO:0000256" key="1">
    <source>
        <dbReference type="SAM" id="MobiDB-lite"/>
    </source>
</evidence>
<feature type="compositionally biased region" description="Low complexity" evidence="1">
    <location>
        <begin position="41"/>
        <end position="50"/>
    </location>
</feature>
<proteinExistence type="predicted"/>
<reference evidence="2 3" key="1">
    <citation type="submission" date="2018-08" db="EMBL/GenBank/DDBJ databases">
        <authorList>
            <person name="Laetsch R D."/>
            <person name="Stevens L."/>
            <person name="Kumar S."/>
            <person name="Blaxter L. M."/>
        </authorList>
    </citation>
    <scope>NUCLEOTIDE SEQUENCE [LARGE SCALE GENOMIC DNA]</scope>
</reference>
<accession>A0A498SHU1</accession>
<feature type="region of interest" description="Disordered" evidence="1">
    <location>
        <begin position="1"/>
        <end position="50"/>
    </location>
</feature>
<gene>
    <name evidence="2" type="ORF">NAV_LOCUS6627</name>
</gene>